<protein>
    <submittedName>
        <fullName evidence="1">Uncharacterized protein</fullName>
    </submittedName>
</protein>
<gene>
    <name evidence="1" type="ORF">AVEN_25994_1</name>
</gene>
<organism evidence="1 2">
    <name type="scientific">Araneus ventricosus</name>
    <name type="common">Orbweaver spider</name>
    <name type="synonym">Epeira ventricosa</name>
    <dbReference type="NCBI Taxonomy" id="182803"/>
    <lineage>
        <taxon>Eukaryota</taxon>
        <taxon>Metazoa</taxon>
        <taxon>Ecdysozoa</taxon>
        <taxon>Arthropoda</taxon>
        <taxon>Chelicerata</taxon>
        <taxon>Arachnida</taxon>
        <taxon>Araneae</taxon>
        <taxon>Araneomorphae</taxon>
        <taxon>Entelegynae</taxon>
        <taxon>Araneoidea</taxon>
        <taxon>Araneidae</taxon>
        <taxon>Araneus</taxon>
    </lineage>
</organism>
<evidence type="ECO:0000313" key="2">
    <source>
        <dbReference type="Proteomes" id="UP000499080"/>
    </source>
</evidence>
<sequence>MTLQLLFHICEAEYDRRMKDASGVMYLRHWGLLALASLIDQNRDSITSPLMEQKPRSQELTQRILLIALSIDKQTRTPRIINHVSPQVFENRLLQEIHTDSRAEEFSRLLLSEAYRESGEAAAFPPRRVGYLSNVSCLV</sequence>
<keyword evidence="2" id="KW-1185">Reference proteome</keyword>
<evidence type="ECO:0000313" key="1">
    <source>
        <dbReference type="EMBL" id="GBN32186.1"/>
    </source>
</evidence>
<dbReference type="AlphaFoldDB" id="A0A4Y2N303"/>
<dbReference type="Proteomes" id="UP000499080">
    <property type="component" value="Unassembled WGS sequence"/>
</dbReference>
<name>A0A4Y2N303_ARAVE</name>
<reference evidence="1 2" key="1">
    <citation type="journal article" date="2019" name="Sci. Rep.">
        <title>Orb-weaving spider Araneus ventricosus genome elucidates the spidroin gene catalogue.</title>
        <authorList>
            <person name="Kono N."/>
            <person name="Nakamura H."/>
            <person name="Ohtoshi R."/>
            <person name="Moran D.A.P."/>
            <person name="Shinohara A."/>
            <person name="Yoshida Y."/>
            <person name="Fujiwara M."/>
            <person name="Mori M."/>
            <person name="Tomita M."/>
            <person name="Arakawa K."/>
        </authorList>
    </citation>
    <scope>NUCLEOTIDE SEQUENCE [LARGE SCALE GENOMIC DNA]</scope>
</reference>
<accession>A0A4Y2N303</accession>
<proteinExistence type="predicted"/>
<dbReference type="EMBL" id="BGPR01008198">
    <property type="protein sequence ID" value="GBN32186.1"/>
    <property type="molecule type" value="Genomic_DNA"/>
</dbReference>
<comment type="caution">
    <text evidence="1">The sequence shown here is derived from an EMBL/GenBank/DDBJ whole genome shotgun (WGS) entry which is preliminary data.</text>
</comment>